<protein>
    <recommendedName>
        <fullName evidence="4">Type 4a pilus biogenesis protein PilO</fullName>
    </recommendedName>
</protein>
<organism evidence="2 3">
    <name type="scientific">Nocardioides koreensis</name>
    <dbReference type="NCBI Taxonomy" id="433651"/>
    <lineage>
        <taxon>Bacteria</taxon>
        <taxon>Bacillati</taxon>
        <taxon>Actinomycetota</taxon>
        <taxon>Actinomycetes</taxon>
        <taxon>Propionibacteriales</taxon>
        <taxon>Nocardioidaceae</taxon>
        <taxon>Nocardioides</taxon>
    </lineage>
</organism>
<feature type="coiled-coil region" evidence="1">
    <location>
        <begin position="36"/>
        <end position="63"/>
    </location>
</feature>
<name>A0ABN2ZGQ8_9ACTN</name>
<comment type="caution">
    <text evidence="2">The sequence shown here is derived from an EMBL/GenBank/DDBJ whole genome shotgun (WGS) entry which is preliminary data.</text>
</comment>
<dbReference type="Proteomes" id="UP001501771">
    <property type="component" value="Unassembled WGS sequence"/>
</dbReference>
<keyword evidence="3" id="KW-1185">Reference proteome</keyword>
<proteinExistence type="predicted"/>
<dbReference type="EMBL" id="BAAAQR010000003">
    <property type="protein sequence ID" value="GAA2141947.1"/>
    <property type="molecule type" value="Genomic_DNA"/>
</dbReference>
<dbReference type="Gene3D" id="3.30.70.60">
    <property type="match status" value="1"/>
</dbReference>
<evidence type="ECO:0000313" key="2">
    <source>
        <dbReference type="EMBL" id="GAA2141947.1"/>
    </source>
</evidence>
<dbReference type="InterPro" id="IPR014717">
    <property type="entry name" value="Transl_elong_EF1B/ribsomal_bS6"/>
</dbReference>
<reference evidence="2 3" key="1">
    <citation type="journal article" date="2019" name="Int. J. Syst. Evol. Microbiol.">
        <title>The Global Catalogue of Microorganisms (GCM) 10K type strain sequencing project: providing services to taxonomists for standard genome sequencing and annotation.</title>
        <authorList>
            <consortium name="The Broad Institute Genomics Platform"/>
            <consortium name="The Broad Institute Genome Sequencing Center for Infectious Disease"/>
            <person name="Wu L."/>
            <person name="Ma J."/>
        </authorList>
    </citation>
    <scope>NUCLEOTIDE SEQUENCE [LARGE SCALE GENOMIC DNA]</scope>
    <source>
        <strain evidence="2 3">JCM 16022</strain>
    </source>
</reference>
<dbReference type="RefSeq" id="WP_344149236.1">
    <property type="nucleotide sequence ID" value="NZ_BAAAQR010000003.1"/>
</dbReference>
<gene>
    <name evidence="2" type="ORF">GCM10009844_12700</name>
</gene>
<evidence type="ECO:0000256" key="1">
    <source>
        <dbReference type="SAM" id="Coils"/>
    </source>
</evidence>
<accession>A0ABN2ZGQ8</accession>
<evidence type="ECO:0008006" key="4">
    <source>
        <dbReference type="Google" id="ProtNLM"/>
    </source>
</evidence>
<evidence type="ECO:0000313" key="3">
    <source>
        <dbReference type="Proteomes" id="UP001501771"/>
    </source>
</evidence>
<keyword evidence="1" id="KW-0175">Coiled coil</keyword>
<sequence length="213" mass="22017">MDLNTPTASKAVGGLSLLAVAGLSWVLVLGPETSTLADTRLQIESARDQNQVLTAQLSTLKSQSEKLGEMRHKARALAKRFPPTADQPGLFREVTDAAVDAGIGPNGVTTLAPTAPVIGGTDGAVTADPPAAGSGMLASQTVSVSITGTYEQTKQLLENLEHMPRAYLITSVTLGGGGDTDSYTTTIAGEMFVMPPIEPPDKTVNLSATTTEP</sequence>